<dbReference type="RefSeq" id="XP_025557732.1">
    <property type="nucleotide sequence ID" value="XM_025703566.1"/>
</dbReference>
<evidence type="ECO:0000313" key="2">
    <source>
        <dbReference type="Proteomes" id="UP000248405"/>
    </source>
</evidence>
<keyword evidence="2" id="KW-1185">Reference proteome</keyword>
<name>A0A319BKW0_ASPVC</name>
<sequence length="72" mass="8179">AQVIFSLIEGLSLLPILRIRLILDTQSQLVLLSFKGDIVRSEDQVDKKLPKVNFGKLLVHYTENNILVDYPS</sequence>
<dbReference type="AlphaFoldDB" id="A0A319BKW0"/>
<dbReference type="EMBL" id="KZ821647">
    <property type="protein sequence ID" value="PYH63938.1"/>
    <property type="molecule type" value="Genomic_DNA"/>
</dbReference>
<gene>
    <name evidence="1" type="ORF">BO88DRAFT_352072</name>
</gene>
<feature type="non-terminal residue" evidence="1">
    <location>
        <position position="1"/>
    </location>
</feature>
<reference evidence="1" key="1">
    <citation type="submission" date="2016-12" db="EMBL/GenBank/DDBJ databases">
        <title>The genomes of Aspergillus section Nigri reveals drivers in fungal speciation.</title>
        <authorList>
            <consortium name="DOE Joint Genome Institute"/>
            <person name="Vesth T.C."/>
            <person name="Nybo J."/>
            <person name="Theobald S."/>
            <person name="Brandl J."/>
            <person name="Frisvad J.C."/>
            <person name="Nielsen K.F."/>
            <person name="Lyhne E.K."/>
            <person name="Kogle M.E."/>
            <person name="Kuo A."/>
            <person name="Riley R."/>
            <person name="Clum A."/>
            <person name="Nolan M."/>
            <person name="Lipzen A."/>
            <person name="Salamov A."/>
            <person name="Henrissat B."/>
            <person name="Wiebenga A."/>
            <person name="De Vries R.P."/>
            <person name="Grigoriev I.V."/>
            <person name="Mortensen U.H."/>
            <person name="Andersen M.R."/>
            <person name="Baker S.E."/>
        </authorList>
    </citation>
    <scope>NUCLEOTIDE SEQUENCE [LARGE SCALE GENOMIC DNA]</scope>
    <source>
        <strain evidence="1">CBS 113365</strain>
    </source>
</reference>
<protein>
    <submittedName>
        <fullName evidence="1">Uncharacterized protein</fullName>
    </submittedName>
</protein>
<evidence type="ECO:0000313" key="1">
    <source>
        <dbReference type="EMBL" id="PYH63938.1"/>
    </source>
</evidence>
<proteinExistence type="predicted"/>
<dbReference type="Proteomes" id="UP000248405">
    <property type="component" value="Unassembled WGS sequence"/>
</dbReference>
<dbReference type="GeneID" id="37208158"/>
<accession>A0A319BKW0</accession>
<organism evidence="1 2">
    <name type="scientific">Aspergillus vadensis (strain CBS 113365 / IMI 142717 / IBT 24658)</name>
    <dbReference type="NCBI Taxonomy" id="1448311"/>
    <lineage>
        <taxon>Eukaryota</taxon>
        <taxon>Fungi</taxon>
        <taxon>Dikarya</taxon>
        <taxon>Ascomycota</taxon>
        <taxon>Pezizomycotina</taxon>
        <taxon>Eurotiomycetes</taxon>
        <taxon>Eurotiomycetidae</taxon>
        <taxon>Eurotiales</taxon>
        <taxon>Aspergillaceae</taxon>
        <taxon>Aspergillus</taxon>
        <taxon>Aspergillus subgen. Circumdati</taxon>
    </lineage>
</organism>